<proteinExistence type="predicted"/>
<evidence type="ECO:0000313" key="2">
    <source>
        <dbReference type="EMBL" id="OGC45461.1"/>
    </source>
</evidence>
<dbReference type="SUPFAM" id="SSF55073">
    <property type="entry name" value="Nucleotide cyclase"/>
    <property type="match status" value="1"/>
</dbReference>
<accession>A0A1F4UKG7</accession>
<protein>
    <recommendedName>
        <fullName evidence="1">GGDEF domain-containing protein</fullName>
    </recommendedName>
</protein>
<dbReference type="PROSITE" id="PS50887">
    <property type="entry name" value="GGDEF"/>
    <property type="match status" value="1"/>
</dbReference>
<dbReference type="InterPro" id="IPR043128">
    <property type="entry name" value="Rev_trsase/Diguanyl_cyclase"/>
</dbReference>
<dbReference type="Proteomes" id="UP000178615">
    <property type="component" value="Unassembled WGS sequence"/>
</dbReference>
<dbReference type="InterPro" id="IPR000160">
    <property type="entry name" value="GGDEF_dom"/>
</dbReference>
<dbReference type="Pfam" id="PF00990">
    <property type="entry name" value="GGDEF"/>
    <property type="match status" value="1"/>
</dbReference>
<dbReference type="SMART" id="SM00267">
    <property type="entry name" value="GGDEF"/>
    <property type="match status" value="1"/>
</dbReference>
<dbReference type="InterPro" id="IPR029787">
    <property type="entry name" value="Nucleotide_cyclase"/>
</dbReference>
<sequence>MSNIEKTSIFNADVYDDLINSGSGNPFEGVNLSPSDKEILEKLSGEKDKKMQQELEELRGLVGINETTGLLYWKSSIAQRQIEADFAEAGRRNEEIYMMLFDVDVLKYLNDTYDYFKSDEVLKVIPVALKEVLQALKDSIEASLRRSDSVYSFGVDEFASYLYGAKKESIPEILQRVQGRFDEKIKDLVASGKIPEQMANQVSFSGAVMKVKPDRVESKDKRPGINYKDPKESFLEVNTLAKEAKKTRNTILVEGDSTIYHSRSDVMIDMAKVKGSSEENGERYKQ</sequence>
<comment type="caution">
    <text evidence="2">The sequence shown here is derived from an EMBL/GenBank/DDBJ whole genome shotgun (WGS) entry which is preliminary data.</text>
</comment>
<dbReference type="Gene3D" id="3.30.70.270">
    <property type="match status" value="1"/>
</dbReference>
<dbReference type="AlphaFoldDB" id="A0A1F4UKG7"/>
<gene>
    <name evidence="2" type="ORF">A2V49_03430</name>
</gene>
<dbReference type="EMBL" id="MEUV01000036">
    <property type="protein sequence ID" value="OGC45461.1"/>
    <property type="molecule type" value="Genomic_DNA"/>
</dbReference>
<dbReference type="NCBIfam" id="TIGR00254">
    <property type="entry name" value="GGDEF"/>
    <property type="match status" value="1"/>
</dbReference>
<feature type="domain" description="GGDEF" evidence="1">
    <location>
        <begin position="94"/>
        <end position="256"/>
    </location>
</feature>
<reference evidence="2 3" key="1">
    <citation type="journal article" date="2016" name="Nat. Commun.">
        <title>Thousands of microbial genomes shed light on interconnected biogeochemical processes in an aquifer system.</title>
        <authorList>
            <person name="Anantharaman K."/>
            <person name="Brown C.T."/>
            <person name="Hug L.A."/>
            <person name="Sharon I."/>
            <person name="Castelle C.J."/>
            <person name="Probst A.J."/>
            <person name="Thomas B.C."/>
            <person name="Singh A."/>
            <person name="Wilkins M.J."/>
            <person name="Karaoz U."/>
            <person name="Brodie E.L."/>
            <person name="Williams K.H."/>
            <person name="Hubbard S.S."/>
            <person name="Banfield J.F."/>
        </authorList>
    </citation>
    <scope>NUCLEOTIDE SEQUENCE [LARGE SCALE GENOMIC DNA]</scope>
</reference>
<name>A0A1F4UKG7_UNCKA</name>
<evidence type="ECO:0000259" key="1">
    <source>
        <dbReference type="PROSITE" id="PS50887"/>
    </source>
</evidence>
<organism evidence="2 3">
    <name type="scientific">candidate division WWE3 bacterium RBG_19FT_COMBO_34_6</name>
    <dbReference type="NCBI Taxonomy" id="1802612"/>
    <lineage>
        <taxon>Bacteria</taxon>
        <taxon>Katanobacteria</taxon>
    </lineage>
</organism>
<evidence type="ECO:0000313" key="3">
    <source>
        <dbReference type="Proteomes" id="UP000178615"/>
    </source>
</evidence>